<feature type="domain" description="BZIP" evidence="1">
    <location>
        <begin position="96"/>
        <end position="111"/>
    </location>
</feature>
<evidence type="ECO:0000259" key="1">
    <source>
        <dbReference type="PROSITE" id="PS00036"/>
    </source>
</evidence>
<dbReference type="AlphaFoldDB" id="A0A0L8FVJ6"/>
<dbReference type="OrthoDB" id="10329669at2759"/>
<dbReference type="CDD" id="cd14692">
    <property type="entry name" value="bZIP_ATF4"/>
    <property type="match status" value="1"/>
</dbReference>
<dbReference type="PROSITE" id="PS00036">
    <property type="entry name" value="BZIP_BASIC"/>
    <property type="match status" value="1"/>
</dbReference>
<dbReference type="InterPro" id="IPR004827">
    <property type="entry name" value="bZIP"/>
</dbReference>
<dbReference type="STRING" id="37653.A0A0L8FVJ6"/>
<sequence length="463" mass="53336">MCICLFTFISQEVVDRDKQQNFGNISVKMYTRLDPEIEECLKQCQLQNSASPMTKQYLKLNILNKRHANGLNPINTTFTGEKKYQLRPDEEIKKEKRREQNRRAAARCRNKKKWEERLSQANLFEEEKKQIMLKSIVRKLTDMKQNMEKLLSNVTDEVRDINYNELYGHSSFRDITQNWIMQTYHQKETYEGNHMIDNPINNTPAHTNTLNTYQQPIYYPSASFEATSSVNVPDQKYDQSKISSNFNGFYCFPGSNNLHNSGNFNSCTDTSNMSPSSVMSGSQHSLPCYDSAGSETAFDWSDNENSQTSSFANDNTNLGSSFYVNNNIKQDDILTDIYSNIDFGAPLDVSNGTSFTNNIDFNAFPRLNSNINYGTYINISSHGFLDRNSNFNFGTAPVNNMQLENTDFIWRKTNCCNQNMDKILYLQPVEGSPTLNEDILYKIEDIYPPQCVQTHNNDLSYLK</sequence>
<name>A0A0L8FVJ6_OCTBM</name>
<gene>
    <name evidence="2" type="ORF">OCBIM_22006698mg</name>
</gene>
<evidence type="ECO:0000313" key="2">
    <source>
        <dbReference type="EMBL" id="KOF68678.1"/>
    </source>
</evidence>
<proteinExistence type="predicted"/>
<dbReference type="Gene3D" id="1.20.5.170">
    <property type="match status" value="1"/>
</dbReference>
<protein>
    <recommendedName>
        <fullName evidence="1">BZIP domain-containing protein</fullName>
    </recommendedName>
</protein>
<dbReference type="GO" id="GO:0003700">
    <property type="term" value="F:DNA-binding transcription factor activity"/>
    <property type="evidence" value="ECO:0007669"/>
    <property type="project" value="InterPro"/>
</dbReference>
<dbReference type="EMBL" id="KQ426075">
    <property type="protein sequence ID" value="KOF68678.1"/>
    <property type="molecule type" value="Genomic_DNA"/>
</dbReference>
<organism evidence="2">
    <name type="scientific">Octopus bimaculoides</name>
    <name type="common">California two-spotted octopus</name>
    <dbReference type="NCBI Taxonomy" id="37653"/>
    <lineage>
        <taxon>Eukaryota</taxon>
        <taxon>Metazoa</taxon>
        <taxon>Spiralia</taxon>
        <taxon>Lophotrochozoa</taxon>
        <taxon>Mollusca</taxon>
        <taxon>Cephalopoda</taxon>
        <taxon>Coleoidea</taxon>
        <taxon>Octopodiformes</taxon>
        <taxon>Octopoda</taxon>
        <taxon>Incirrata</taxon>
        <taxon>Octopodidae</taxon>
        <taxon>Octopus</taxon>
    </lineage>
</organism>
<accession>A0A0L8FVJ6</accession>
<reference evidence="2" key="1">
    <citation type="submission" date="2015-07" db="EMBL/GenBank/DDBJ databases">
        <title>MeaNS - Measles Nucleotide Surveillance Program.</title>
        <authorList>
            <person name="Tran T."/>
            <person name="Druce J."/>
        </authorList>
    </citation>
    <scope>NUCLEOTIDE SEQUENCE</scope>
    <source>
        <strain evidence="2">UCB-OBI-ISO-001</strain>
        <tissue evidence="2">Gonad</tissue>
    </source>
</reference>